<feature type="transmembrane region" description="Helical" evidence="5">
    <location>
        <begin position="59"/>
        <end position="83"/>
    </location>
</feature>
<evidence type="ECO:0000256" key="5">
    <source>
        <dbReference type="SAM" id="Phobius"/>
    </source>
</evidence>
<dbReference type="InterPro" id="IPR003594">
    <property type="entry name" value="HATPase_dom"/>
</dbReference>
<dbReference type="Pfam" id="PF02518">
    <property type="entry name" value="HATPase_c"/>
    <property type="match status" value="1"/>
</dbReference>
<reference evidence="7 8" key="1">
    <citation type="submission" date="2016-12" db="EMBL/GenBank/DDBJ databases">
        <title>Complete genome sequence of Microbacterium aurum KACC 15219.</title>
        <authorList>
            <person name="Jung Y."/>
            <person name="Shin J.-H."/>
            <person name="Lee Y.-J."/>
            <person name="Yi H."/>
            <person name="Bahn Y.-S."/>
            <person name="Kim J.F."/>
            <person name="Lee D.-W."/>
        </authorList>
    </citation>
    <scope>NUCLEOTIDE SEQUENCE [LARGE SCALE GENOMIC DNA]</scope>
    <source>
        <strain evidence="7 8">KACC 15219</strain>
    </source>
</reference>
<accession>A0A1P8UCB7</accession>
<evidence type="ECO:0000256" key="1">
    <source>
        <dbReference type="ARBA" id="ARBA00022679"/>
    </source>
</evidence>
<dbReference type="GO" id="GO:0016020">
    <property type="term" value="C:membrane"/>
    <property type="evidence" value="ECO:0007669"/>
    <property type="project" value="InterPro"/>
</dbReference>
<feature type="transmembrane region" description="Helical" evidence="5">
    <location>
        <begin position="122"/>
        <end position="143"/>
    </location>
</feature>
<dbReference type="EMBL" id="CP018762">
    <property type="protein sequence ID" value="APZ35771.1"/>
    <property type="molecule type" value="Genomic_DNA"/>
</dbReference>
<dbReference type="InterPro" id="IPR005467">
    <property type="entry name" value="His_kinase_dom"/>
</dbReference>
<feature type="domain" description="Histidine kinase" evidence="6">
    <location>
        <begin position="188"/>
        <end position="388"/>
    </location>
</feature>
<dbReference type="CDD" id="cd16917">
    <property type="entry name" value="HATPase_UhpB-NarQ-NarX-like"/>
    <property type="match status" value="1"/>
</dbReference>
<dbReference type="GO" id="GO:0046983">
    <property type="term" value="F:protein dimerization activity"/>
    <property type="evidence" value="ECO:0007669"/>
    <property type="project" value="InterPro"/>
</dbReference>
<keyword evidence="5" id="KW-0472">Membrane</keyword>
<keyword evidence="2 7" id="KW-0418">Kinase</keyword>
<dbReference type="SMART" id="SM00387">
    <property type="entry name" value="HATPase_c"/>
    <property type="match status" value="1"/>
</dbReference>
<evidence type="ECO:0000313" key="7">
    <source>
        <dbReference type="EMBL" id="APZ35771.1"/>
    </source>
</evidence>
<dbReference type="KEGG" id="maur:BOH66_05935"/>
<dbReference type="PANTHER" id="PTHR24421">
    <property type="entry name" value="NITRATE/NITRITE SENSOR PROTEIN NARX-RELATED"/>
    <property type="match status" value="1"/>
</dbReference>
<keyword evidence="5" id="KW-1133">Transmembrane helix</keyword>
<sequence>MRLGQTAITTVLLVVAAIRAAADGVPLAWVLSIALVFTGWYVGGLVLGARTRDPVLATWWLGGLSLIWAGAVAISAEFVWLAFPLWLLAGFVLRLPWAIAFSVTILAVVISAPLLHSGTTSYANVVGPVVGGVFAFGIARGYLELVRDGRERRRLIASLVAAQEETAQLQDELARTQRESGAGMERTRLSRDIHDTVAQSLSSIGMIARGAESASAREMATALGQIVQLAHEGLVDVRRIANAMAPAELEGSAFGDALRRMLARLEEETGIRTDLHIDEALPAIPMGAEVALLRTVQSALANVRAHAAARRVVVTMTDAGDTVRLDIADDGIGFDATGWDAHAARRTDGTGYGLRAMRARLRELGGDLDIESTPGDGVALSASLPITANGAPR</sequence>
<dbReference type="Proteomes" id="UP000187185">
    <property type="component" value="Chromosome"/>
</dbReference>
<keyword evidence="4" id="KW-0175">Coiled coil</keyword>
<gene>
    <name evidence="7" type="ORF">BOH66_05935</name>
</gene>
<evidence type="ECO:0000256" key="2">
    <source>
        <dbReference type="ARBA" id="ARBA00022777"/>
    </source>
</evidence>
<dbReference type="AlphaFoldDB" id="A0A1P8UCB7"/>
<feature type="coiled-coil region" evidence="4">
    <location>
        <begin position="152"/>
        <end position="179"/>
    </location>
</feature>
<dbReference type="STRING" id="36805.BOH66_05935"/>
<evidence type="ECO:0000259" key="6">
    <source>
        <dbReference type="PROSITE" id="PS50109"/>
    </source>
</evidence>
<dbReference type="PIRSF" id="PIRSF037434">
    <property type="entry name" value="STHK_ChrS"/>
    <property type="match status" value="1"/>
</dbReference>
<dbReference type="InterPro" id="IPR050482">
    <property type="entry name" value="Sensor_HK_TwoCompSys"/>
</dbReference>
<dbReference type="InterPro" id="IPR011712">
    <property type="entry name" value="Sig_transdc_His_kin_sub3_dim/P"/>
</dbReference>
<dbReference type="InterPro" id="IPR036890">
    <property type="entry name" value="HATPase_C_sf"/>
</dbReference>
<evidence type="ECO:0000256" key="4">
    <source>
        <dbReference type="SAM" id="Coils"/>
    </source>
</evidence>
<organism evidence="7 8">
    <name type="scientific">Microbacterium aurum</name>
    <dbReference type="NCBI Taxonomy" id="36805"/>
    <lineage>
        <taxon>Bacteria</taxon>
        <taxon>Bacillati</taxon>
        <taxon>Actinomycetota</taxon>
        <taxon>Actinomycetes</taxon>
        <taxon>Micrococcales</taxon>
        <taxon>Microbacteriaceae</taxon>
        <taxon>Microbacterium</taxon>
    </lineage>
</organism>
<dbReference type="PANTHER" id="PTHR24421:SF62">
    <property type="entry name" value="SENSORY TRANSDUCTION HISTIDINE KINASE"/>
    <property type="match status" value="1"/>
</dbReference>
<proteinExistence type="predicted"/>
<keyword evidence="3" id="KW-0902">Two-component regulatory system</keyword>
<dbReference type="Gene3D" id="1.20.5.1930">
    <property type="match status" value="1"/>
</dbReference>
<dbReference type="Pfam" id="PF07730">
    <property type="entry name" value="HisKA_3"/>
    <property type="match status" value="1"/>
</dbReference>
<name>A0A1P8UCB7_9MICO</name>
<keyword evidence="1" id="KW-0808">Transferase</keyword>
<dbReference type="InterPro" id="IPR017205">
    <property type="entry name" value="Sig_transdc_His_kinase_ChrS"/>
</dbReference>
<dbReference type="SUPFAM" id="SSF55874">
    <property type="entry name" value="ATPase domain of HSP90 chaperone/DNA topoisomerase II/histidine kinase"/>
    <property type="match status" value="1"/>
</dbReference>
<evidence type="ECO:0000313" key="8">
    <source>
        <dbReference type="Proteomes" id="UP000187185"/>
    </source>
</evidence>
<feature type="transmembrane region" description="Helical" evidence="5">
    <location>
        <begin position="27"/>
        <end position="47"/>
    </location>
</feature>
<dbReference type="Gene3D" id="3.30.565.10">
    <property type="entry name" value="Histidine kinase-like ATPase, C-terminal domain"/>
    <property type="match status" value="1"/>
</dbReference>
<evidence type="ECO:0000256" key="3">
    <source>
        <dbReference type="ARBA" id="ARBA00023012"/>
    </source>
</evidence>
<keyword evidence="5" id="KW-0812">Transmembrane</keyword>
<dbReference type="PROSITE" id="PS50109">
    <property type="entry name" value="HIS_KIN"/>
    <property type="match status" value="1"/>
</dbReference>
<feature type="transmembrane region" description="Helical" evidence="5">
    <location>
        <begin position="95"/>
        <end position="115"/>
    </location>
</feature>
<keyword evidence="8" id="KW-1185">Reference proteome</keyword>
<dbReference type="GO" id="GO:0000155">
    <property type="term" value="F:phosphorelay sensor kinase activity"/>
    <property type="evidence" value="ECO:0007669"/>
    <property type="project" value="InterPro"/>
</dbReference>
<protein>
    <submittedName>
        <fullName evidence="7">Histidine kinase</fullName>
    </submittedName>
</protein>